<dbReference type="Proteomes" id="UP001064206">
    <property type="component" value="Chromosome"/>
</dbReference>
<gene>
    <name evidence="2" type="ORF">N2J37_07780</name>
</gene>
<protein>
    <submittedName>
        <fullName evidence="2">Phage tail assembly protein T</fullName>
    </submittedName>
</protein>
<organism evidence="2 3">
    <name type="scientific">Raoultella ornithinolytica</name>
    <name type="common">Klebsiella ornithinolytica</name>
    <dbReference type="NCBI Taxonomy" id="54291"/>
    <lineage>
        <taxon>Bacteria</taxon>
        <taxon>Pseudomonadati</taxon>
        <taxon>Pseudomonadota</taxon>
        <taxon>Gammaproteobacteria</taxon>
        <taxon>Enterobacterales</taxon>
        <taxon>Enterobacteriaceae</taxon>
        <taxon>Klebsiella/Raoultella group</taxon>
        <taxon>Raoultella</taxon>
    </lineage>
</organism>
<dbReference type="AlphaFoldDB" id="A0A9Q9MZP3"/>
<evidence type="ECO:0000259" key="1">
    <source>
        <dbReference type="Pfam" id="PF06223"/>
    </source>
</evidence>
<evidence type="ECO:0000313" key="2">
    <source>
        <dbReference type="EMBL" id="UXE39626.1"/>
    </source>
</evidence>
<dbReference type="EMBL" id="CP104450">
    <property type="protein sequence ID" value="UXE39626.1"/>
    <property type="molecule type" value="Genomic_DNA"/>
</dbReference>
<name>A0A9Q9MZP3_RAOOR</name>
<dbReference type="Pfam" id="PF06223">
    <property type="entry name" value="Phage_tail_T"/>
    <property type="match status" value="1"/>
</dbReference>
<reference evidence="2" key="1">
    <citation type="submission" date="2022-09" db="EMBL/GenBank/DDBJ databases">
        <title>Multidrug resistance Raoultella ornithinolytica Strain MQB_Silv_108.</title>
        <authorList>
            <person name="Quintela-Baluja M."/>
        </authorList>
    </citation>
    <scope>NUCLEOTIDE SEQUENCE</scope>
    <source>
        <strain evidence="2">MQB_Silv_108</strain>
    </source>
</reference>
<feature type="domain" description="Minor tail T" evidence="1">
    <location>
        <begin position="6"/>
        <end position="84"/>
    </location>
</feature>
<dbReference type="RefSeq" id="WP_260990617.1">
    <property type="nucleotide sequence ID" value="NZ_CP104450.1"/>
</dbReference>
<proteinExistence type="predicted"/>
<accession>A0A9Q9MZP3</accession>
<evidence type="ECO:0000313" key="3">
    <source>
        <dbReference type="Proteomes" id="UP001064206"/>
    </source>
</evidence>
<sequence length="91" mass="10262">MLSEMSSREWIEWGEFYQERYFVDDLIDTHFASLSHLVVSFFADPKKHNFSVADFSLLGMSSDSDEDISDEQLMSIGESIAGGVRYVPASG</sequence>
<dbReference type="InterPro" id="IPR009350">
    <property type="entry name" value="Phage_tail_T"/>
</dbReference>